<accession>A0AAQ3SPX3</accession>
<evidence type="ECO:0000313" key="3">
    <source>
        <dbReference type="Proteomes" id="UP001341281"/>
    </source>
</evidence>
<organism evidence="2 3">
    <name type="scientific">Paspalum notatum var. saurae</name>
    <dbReference type="NCBI Taxonomy" id="547442"/>
    <lineage>
        <taxon>Eukaryota</taxon>
        <taxon>Viridiplantae</taxon>
        <taxon>Streptophyta</taxon>
        <taxon>Embryophyta</taxon>
        <taxon>Tracheophyta</taxon>
        <taxon>Spermatophyta</taxon>
        <taxon>Magnoliopsida</taxon>
        <taxon>Liliopsida</taxon>
        <taxon>Poales</taxon>
        <taxon>Poaceae</taxon>
        <taxon>PACMAD clade</taxon>
        <taxon>Panicoideae</taxon>
        <taxon>Andropogonodae</taxon>
        <taxon>Paspaleae</taxon>
        <taxon>Paspalinae</taxon>
        <taxon>Paspalum</taxon>
    </lineage>
</organism>
<protein>
    <submittedName>
        <fullName evidence="2">Uncharacterized protein</fullName>
    </submittedName>
</protein>
<feature type="compositionally biased region" description="Basic and acidic residues" evidence="1">
    <location>
        <begin position="122"/>
        <end position="132"/>
    </location>
</feature>
<reference evidence="2 3" key="1">
    <citation type="submission" date="2024-02" db="EMBL/GenBank/DDBJ databases">
        <title>High-quality chromosome-scale genome assembly of Pensacola bahiagrass (Paspalum notatum Flugge var. saurae).</title>
        <authorList>
            <person name="Vega J.M."/>
            <person name="Podio M."/>
            <person name="Orjuela J."/>
            <person name="Siena L.A."/>
            <person name="Pessino S.C."/>
            <person name="Combes M.C."/>
            <person name="Mariac C."/>
            <person name="Albertini E."/>
            <person name="Pupilli F."/>
            <person name="Ortiz J.P.A."/>
            <person name="Leblanc O."/>
        </authorList>
    </citation>
    <scope>NUCLEOTIDE SEQUENCE [LARGE SCALE GENOMIC DNA]</scope>
    <source>
        <strain evidence="2">R1</strain>
        <tissue evidence="2">Leaf</tissue>
    </source>
</reference>
<keyword evidence="3" id="KW-1185">Reference proteome</keyword>
<proteinExistence type="predicted"/>
<gene>
    <name evidence="2" type="ORF">U9M48_008883</name>
</gene>
<dbReference type="EMBL" id="CP144746">
    <property type="protein sequence ID" value="WVZ58638.1"/>
    <property type="molecule type" value="Genomic_DNA"/>
</dbReference>
<name>A0AAQ3SPX3_PASNO</name>
<dbReference type="Proteomes" id="UP001341281">
    <property type="component" value="Chromosome 02"/>
</dbReference>
<evidence type="ECO:0000313" key="2">
    <source>
        <dbReference type="EMBL" id="WVZ58638.1"/>
    </source>
</evidence>
<evidence type="ECO:0000256" key="1">
    <source>
        <dbReference type="SAM" id="MobiDB-lite"/>
    </source>
</evidence>
<sequence length="154" mass="16631">MPAMPDPPLPQIQRPFQASLSLRSCGGRRPTTSYTPTATSGDDGSLLLRILPSSAGYALHLSFHSPWKQRWAWRGVEHAGWPLPPPRPVGSSAAATSVLVLQLPSRALEESAAVDGEGCEGWRRRCGEREGPEWMSDGGRGVGREGGTCRRTQT</sequence>
<dbReference type="AlphaFoldDB" id="A0AAQ3SPX3"/>
<feature type="region of interest" description="Disordered" evidence="1">
    <location>
        <begin position="122"/>
        <end position="154"/>
    </location>
</feature>